<name>A0A6A5G214_CAERE</name>
<feature type="signal peptide" evidence="2">
    <location>
        <begin position="1"/>
        <end position="19"/>
    </location>
</feature>
<dbReference type="GeneID" id="9798878"/>
<dbReference type="AlphaFoldDB" id="A0A6A5G214"/>
<organism evidence="3 4">
    <name type="scientific">Caenorhabditis remanei</name>
    <name type="common">Caenorhabditis vulgaris</name>
    <dbReference type="NCBI Taxonomy" id="31234"/>
    <lineage>
        <taxon>Eukaryota</taxon>
        <taxon>Metazoa</taxon>
        <taxon>Ecdysozoa</taxon>
        <taxon>Nematoda</taxon>
        <taxon>Chromadorea</taxon>
        <taxon>Rhabditida</taxon>
        <taxon>Rhabditina</taxon>
        <taxon>Rhabditomorpha</taxon>
        <taxon>Rhabditoidea</taxon>
        <taxon>Rhabditidae</taxon>
        <taxon>Peloderinae</taxon>
        <taxon>Caenorhabditis</taxon>
    </lineage>
</organism>
<comment type="caution">
    <text evidence="3">The sequence shown here is derived from an EMBL/GenBank/DDBJ whole genome shotgun (WGS) entry which is preliminary data.</text>
</comment>
<sequence length="81" mass="9465">MNTLLIFTSLSALFLSASAQQWSAQQLAAYRQQQYFNWQSISYRNTFVEVRSKLVLRSNRVAQPEANNNTNHLKHAKRLKH</sequence>
<evidence type="ECO:0000313" key="3">
    <source>
        <dbReference type="EMBL" id="KAF1748569.1"/>
    </source>
</evidence>
<protein>
    <submittedName>
        <fullName evidence="3">Uncharacterized protein</fullName>
    </submittedName>
</protein>
<dbReference type="CTD" id="9798878"/>
<reference evidence="3 4" key="1">
    <citation type="submission" date="2019-12" db="EMBL/GenBank/DDBJ databases">
        <title>Chromosome-level assembly of the Caenorhabditis remanei genome.</title>
        <authorList>
            <person name="Teterina A.A."/>
            <person name="Willis J.H."/>
            <person name="Phillips P.C."/>
        </authorList>
    </citation>
    <scope>NUCLEOTIDE SEQUENCE [LARGE SCALE GENOMIC DNA]</scope>
    <source>
        <strain evidence="3 4">PX506</strain>
        <tissue evidence="3">Whole organism</tissue>
    </source>
</reference>
<dbReference type="KEGG" id="crq:GCK72_025036"/>
<dbReference type="EMBL" id="WUAV01000006">
    <property type="protein sequence ID" value="KAF1748569.1"/>
    <property type="molecule type" value="Genomic_DNA"/>
</dbReference>
<gene>
    <name evidence="3" type="ORF">GCK72_025036</name>
</gene>
<keyword evidence="2" id="KW-0732">Signal</keyword>
<evidence type="ECO:0000313" key="4">
    <source>
        <dbReference type="Proteomes" id="UP000483820"/>
    </source>
</evidence>
<dbReference type="RefSeq" id="XP_053579734.1">
    <property type="nucleotide sequence ID" value="XM_053736168.1"/>
</dbReference>
<feature type="chain" id="PRO_5025439598" evidence="2">
    <location>
        <begin position="20"/>
        <end position="81"/>
    </location>
</feature>
<evidence type="ECO:0000256" key="1">
    <source>
        <dbReference type="SAM" id="MobiDB-lite"/>
    </source>
</evidence>
<proteinExistence type="predicted"/>
<feature type="region of interest" description="Disordered" evidence="1">
    <location>
        <begin position="61"/>
        <end position="81"/>
    </location>
</feature>
<feature type="compositionally biased region" description="Basic residues" evidence="1">
    <location>
        <begin position="72"/>
        <end position="81"/>
    </location>
</feature>
<accession>A0A6A5G214</accession>
<dbReference type="Proteomes" id="UP000483820">
    <property type="component" value="Chromosome X"/>
</dbReference>
<evidence type="ECO:0000256" key="2">
    <source>
        <dbReference type="SAM" id="SignalP"/>
    </source>
</evidence>